<keyword evidence="1" id="KW-1133">Transmembrane helix</keyword>
<organism evidence="2 3">
    <name type="scientific">Candidatus Methylomirabilis lanthanidiphila</name>
    <dbReference type="NCBI Taxonomy" id="2211376"/>
    <lineage>
        <taxon>Bacteria</taxon>
        <taxon>Candidatus Methylomirabilota</taxon>
        <taxon>Candidatus Methylomirabilia</taxon>
        <taxon>Candidatus Methylomirabilales</taxon>
        <taxon>Candidatus Methylomirabilaceae</taxon>
        <taxon>Candidatus Methylomirabilis</taxon>
    </lineage>
</organism>
<evidence type="ECO:0000313" key="2">
    <source>
        <dbReference type="EMBL" id="VUZ84611.1"/>
    </source>
</evidence>
<keyword evidence="3" id="KW-1185">Reference proteome</keyword>
<dbReference type="InterPro" id="IPR008719">
    <property type="entry name" value="N2O_reductase_NosL"/>
</dbReference>
<protein>
    <submittedName>
        <fullName evidence="2">NosL</fullName>
    </submittedName>
</protein>
<reference evidence="2 3" key="1">
    <citation type="submission" date="2019-07" db="EMBL/GenBank/DDBJ databases">
        <authorList>
            <person name="Cremers G."/>
        </authorList>
    </citation>
    <scope>NUCLEOTIDE SEQUENCE [LARGE SCALE GENOMIC DNA]</scope>
</reference>
<dbReference type="AlphaFoldDB" id="A0A564ZGZ1"/>
<dbReference type="SUPFAM" id="SSF160387">
    <property type="entry name" value="NosL/MerB-like"/>
    <property type="match status" value="1"/>
</dbReference>
<gene>
    <name evidence="2" type="ORF">MELA_00984</name>
</gene>
<accession>A0A564ZGZ1</accession>
<evidence type="ECO:0000256" key="1">
    <source>
        <dbReference type="SAM" id="Phobius"/>
    </source>
</evidence>
<name>A0A564ZGZ1_9BACT</name>
<dbReference type="PANTHER" id="PTHR41247:SF1">
    <property type="entry name" value="HTH-TYPE TRANSCRIPTIONAL REPRESSOR YCNK"/>
    <property type="match status" value="1"/>
</dbReference>
<dbReference type="Proteomes" id="UP000334340">
    <property type="component" value="Unassembled WGS sequence"/>
</dbReference>
<dbReference type="Gene3D" id="3.30.70.2050">
    <property type="match status" value="1"/>
</dbReference>
<keyword evidence="1" id="KW-0812">Transmembrane</keyword>
<proteinExistence type="predicted"/>
<feature type="transmembrane region" description="Helical" evidence="1">
    <location>
        <begin position="12"/>
        <end position="32"/>
    </location>
</feature>
<evidence type="ECO:0000313" key="3">
    <source>
        <dbReference type="Proteomes" id="UP000334340"/>
    </source>
</evidence>
<keyword evidence="1" id="KW-0472">Membrane</keyword>
<dbReference type="PANTHER" id="PTHR41247">
    <property type="entry name" value="HTH-TYPE TRANSCRIPTIONAL REPRESSOR YCNK"/>
    <property type="match status" value="1"/>
</dbReference>
<dbReference type="Pfam" id="PF05573">
    <property type="entry name" value="NosL"/>
    <property type="match status" value="1"/>
</dbReference>
<dbReference type="EMBL" id="CABIKM010000015">
    <property type="protein sequence ID" value="VUZ84611.1"/>
    <property type="molecule type" value="Genomic_DNA"/>
</dbReference>
<sequence length="184" mass="20951">MIRGNEDMRHRPSIAYTALVLMSIVLMTLAAVDNAASADRRQRGLTRRDKCPVCGMFVYKYPKWIAKIEFQDGHAHFYDGAKDMFKHYMNLSKYTPGRSGHEIAAVFVTDYYAVELVEAKAAFYVIGSDVLGPMGHELIPFKDEASAKEFLEDHKGTRILRFEEVTDEVIKALDAAQQERGRKR</sequence>